<evidence type="ECO:0000256" key="3">
    <source>
        <dbReference type="SAM" id="Phobius"/>
    </source>
</evidence>
<keyword evidence="3" id="KW-1133">Transmembrane helix</keyword>
<evidence type="ECO:0000313" key="5">
    <source>
        <dbReference type="Proteomes" id="UP000259211"/>
    </source>
</evidence>
<gene>
    <name evidence="4" type="primary">dacB</name>
    <name evidence="4" type="ORF">CHT91_11620</name>
</gene>
<comment type="caution">
    <text evidence="4">The sequence shown here is derived from an EMBL/GenBank/DDBJ whole genome shotgun (WGS) entry which is preliminary data.</text>
</comment>
<keyword evidence="3" id="KW-0472">Membrane</keyword>
<keyword evidence="4" id="KW-0121">Carboxypeptidase</keyword>
<feature type="transmembrane region" description="Helical" evidence="3">
    <location>
        <begin position="21"/>
        <end position="42"/>
    </location>
</feature>
<organism evidence="4 5">
    <name type="scientific">Cutibacterium avidum</name>
    <dbReference type="NCBI Taxonomy" id="33010"/>
    <lineage>
        <taxon>Bacteria</taxon>
        <taxon>Bacillati</taxon>
        <taxon>Actinomycetota</taxon>
        <taxon>Actinomycetes</taxon>
        <taxon>Propionibacteriales</taxon>
        <taxon>Propionibacteriaceae</taxon>
        <taxon>Cutibacterium</taxon>
    </lineage>
</organism>
<dbReference type="Gene3D" id="3.40.710.10">
    <property type="entry name" value="DD-peptidase/beta-lactamase superfamily"/>
    <property type="match status" value="2"/>
</dbReference>
<proteinExistence type="inferred from homology"/>
<dbReference type="GO" id="GO:0006508">
    <property type="term" value="P:proteolysis"/>
    <property type="evidence" value="ECO:0007669"/>
    <property type="project" value="InterPro"/>
</dbReference>
<keyword evidence="4" id="KW-0645">Protease</keyword>
<dbReference type="InterPro" id="IPR012338">
    <property type="entry name" value="Beta-lactam/transpept-like"/>
</dbReference>
<dbReference type="PRINTS" id="PR00922">
    <property type="entry name" value="DADACBPTASE3"/>
</dbReference>
<dbReference type="NCBIfam" id="TIGR00666">
    <property type="entry name" value="PBP4"/>
    <property type="match status" value="1"/>
</dbReference>
<dbReference type="PANTHER" id="PTHR30023">
    <property type="entry name" value="D-ALANYL-D-ALANINE CARBOXYPEPTIDASE"/>
    <property type="match status" value="1"/>
</dbReference>
<dbReference type="InterPro" id="IPR000667">
    <property type="entry name" value="Peptidase_S13"/>
</dbReference>
<evidence type="ECO:0000256" key="1">
    <source>
        <dbReference type="ARBA" id="ARBA00006096"/>
    </source>
</evidence>
<dbReference type="GO" id="GO:0000270">
    <property type="term" value="P:peptidoglycan metabolic process"/>
    <property type="evidence" value="ECO:0007669"/>
    <property type="project" value="TreeGrafter"/>
</dbReference>
<keyword evidence="2" id="KW-0378">Hydrolase</keyword>
<dbReference type="Pfam" id="PF02113">
    <property type="entry name" value="Peptidase_S13"/>
    <property type="match status" value="2"/>
</dbReference>
<dbReference type="AlphaFoldDB" id="A0A3E2D9N6"/>
<dbReference type="Proteomes" id="UP000259211">
    <property type="component" value="Unassembled WGS sequence"/>
</dbReference>
<evidence type="ECO:0000313" key="4">
    <source>
        <dbReference type="EMBL" id="RFT42110.1"/>
    </source>
</evidence>
<accession>A0A3E2D9N6</accession>
<evidence type="ECO:0000256" key="2">
    <source>
        <dbReference type="ARBA" id="ARBA00022801"/>
    </source>
</evidence>
<comment type="similarity">
    <text evidence="1">Belongs to the peptidase S13 family.</text>
</comment>
<keyword evidence="3" id="KW-0812">Transmembrane</keyword>
<dbReference type="SUPFAM" id="SSF56601">
    <property type="entry name" value="beta-lactamase/transpeptidase-like"/>
    <property type="match status" value="1"/>
</dbReference>
<dbReference type="PANTHER" id="PTHR30023:SF0">
    <property type="entry name" value="PENICILLIN-SENSITIVE CARBOXYPEPTIDASE A"/>
    <property type="match status" value="1"/>
</dbReference>
<dbReference type="GO" id="GO:0004185">
    <property type="term" value="F:serine-type carboxypeptidase activity"/>
    <property type="evidence" value="ECO:0007669"/>
    <property type="project" value="InterPro"/>
</dbReference>
<sequence>MPHPDQPKPKRAIPEPRRRTPAWVPVAVGVAVTIIVVLAVVFSSLRTGPATNEAERRLIPHRQKSSAPAVQPGRGVVAAVAPNTPSAKPLAASVANRVKAAGAAPGVLGADIMDAVTGETLYQSGQSTLLTPASNLKVMTAVALLDCTDAGHRYTTKVVADGSALTLVGGGDPYLRSSVSDKRPEYPSTEQLAKRTAAALKKAGTKSVTVRFDDTLFSGPTWNSAWPIDNYSDEVTPITSLWVDEGMINNSPWNRSKTPAVLATNTFVGQLRSAGIKVTGSVARHKAAESDKQIAAVQSIPVEDLVTRTLEESDNSAAEVLSRQMALASGKPGSFAGASQALEEHLKNMGAWQDGAVVQDGSGLSRGNRITAGMLSRAWRKVLTTPKLQPAANAVPVGRVSGTLHKRFSEPSTAAARGVVHAKTGSLQGVISMSGWLRDADGRILVTSFIVNQTDGSARSWLDVVYGNLAGCGCTR</sequence>
<dbReference type="RefSeq" id="WP_117189763.1">
    <property type="nucleotide sequence ID" value="NZ_NOWI01000012.1"/>
</dbReference>
<name>A0A3E2D9N6_9ACTN</name>
<reference evidence="4 5" key="1">
    <citation type="submission" date="2017-07" db="EMBL/GenBank/DDBJ databases">
        <authorList>
            <person name="Sun Z.S."/>
            <person name="Albrecht U."/>
            <person name="Echele G."/>
            <person name="Lee C.C."/>
        </authorList>
    </citation>
    <scope>NUCLEOTIDE SEQUENCE [LARGE SCALE GENOMIC DNA]</scope>
    <source>
        <strain evidence="4 5">P16-029</strain>
    </source>
</reference>
<dbReference type="EMBL" id="NOWI01000012">
    <property type="protein sequence ID" value="RFT42110.1"/>
    <property type="molecule type" value="Genomic_DNA"/>
</dbReference>
<protein>
    <submittedName>
        <fullName evidence="4">D-alanyl-D-alanine carboxypeptidase/D-alanyl-D-alanine-endopeptidase</fullName>
    </submittedName>
</protein>